<gene>
    <name evidence="2" type="ORF">N482_24975</name>
</gene>
<sequence>MLKPTVILVLTFTIIGYIFCSRNYLTKPTFRKTSGYHTFILSAAWGIGLWLVSALLFGLTTLVFFLLSWESGLIAPLLTHFIQVIFPNLYVPLYAIHSFQISIIALFLALKGPSIILHFVAKMTGESEDNVANAVYYSLSATDDTPEFTQITTRSMTVGLPIAFTLSNSKVYIGYPTEIAFHMNDIMILPLKSGYRCENEQRLELVTDYVPVWDDIREELSASQEEEVDLDLDRFLINIPVREIVHANLHDFHYRKNFEKYERPKKKSYIPENTVDVELEIQHNSGEEEPTT</sequence>
<evidence type="ECO:0000256" key="1">
    <source>
        <dbReference type="SAM" id="Phobius"/>
    </source>
</evidence>
<proteinExistence type="predicted"/>
<keyword evidence="1" id="KW-1133">Transmembrane helix</keyword>
<evidence type="ECO:0000313" key="3">
    <source>
        <dbReference type="Proteomes" id="UP000076587"/>
    </source>
</evidence>
<feature type="transmembrane region" description="Helical" evidence="1">
    <location>
        <begin position="37"/>
        <end position="69"/>
    </location>
</feature>
<organism evidence="2 3">
    <name type="scientific">Pseudoalteromonas luteoviolacea NCIMB 1942</name>
    <dbReference type="NCBI Taxonomy" id="1365253"/>
    <lineage>
        <taxon>Bacteria</taxon>
        <taxon>Pseudomonadati</taxon>
        <taxon>Pseudomonadota</taxon>
        <taxon>Gammaproteobacteria</taxon>
        <taxon>Alteromonadales</taxon>
        <taxon>Pseudoalteromonadaceae</taxon>
        <taxon>Pseudoalteromonas</taxon>
    </lineage>
</organism>
<dbReference type="Proteomes" id="UP000076587">
    <property type="component" value="Unassembled WGS sequence"/>
</dbReference>
<keyword evidence="1" id="KW-0812">Transmembrane</keyword>
<dbReference type="RefSeq" id="WP_063376088.1">
    <property type="nucleotide sequence ID" value="NZ_AUXT01000084.1"/>
</dbReference>
<dbReference type="EMBL" id="AUXT01000084">
    <property type="protein sequence ID" value="KZN53296.1"/>
    <property type="molecule type" value="Genomic_DNA"/>
</dbReference>
<dbReference type="AlphaFoldDB" id="A0A167FW99"/>
<accession>A0A167FW99</accession>
<dbReference type="PATRIC" id="fig|1365253.3.peg.1194"/>
<feature type="transmembrane region" description="Helical" evidence="1">
    <location>
        <begin position="89"/>
        <end position="110"/>
    </location>
</feature>
<comment type="caution">
    <text evidence="2">The sequence shown here is derived from an EMBL/GenBank/DDBJ whole genome shotgun (WGS) entry which is preliminary data.</text>
</comment>
<keyword evidence="1" id="KW-0472">Membrane</keyword>
<name>A0A167FW99_9GAMM</name>
<feature type="transmembrane region" description="Helical" evidence="1">
    <location>
        <begin position="6"/>
        <end position="25"/>
    </location>
</feature>
<protein>
    <submittedName>
        <fullName evidence="2">Uncharacterized protein</fullName>
    </submittedName>
</protein>
<evidence type="ECO:0000313" key="2">
    <source>
        <dbReference type="EMBL" id="KZN53296.1"/>
    </source>
</evidence>
<dbReference type="OrthoDB" id="5875988at2"/>
<reference evidence="2 3" key="1">
    <citation type="submission" date="2013-07" db="EMBL/GenBank/DDBJ databases">
        <title>Comparative Genomic and Metabolomic Analysis of Twelve Strains of Pseudoalteromonas luteoviolacea.</title>
        <authorList>
            <person name="Vynne N.G."/>
            <person name="Mansson M."/>
            <person name="Gram L."/>
        </authorList>
    </citation>
    <scope>NUCLEOTIDE SEQUENCE [LARGE SCALE GENOMIC DNA]</scope>
    <source>
        <strain evidence="2 3">NCIMB 1942</strain>
    </source>
</reference>